<dbReference type="SMART" id="SM00868">
    <property type="entry name" value="zf-AD"/>
    <property type="match status" value="2"/>
</dbReference>
<sequence length="862" mass="98077">MASIKQEISNICRFCLNQDEEYLIPIVKMLDASLTIEDVQRFSGLKISTDGDVTYTMCLECTNSLKISANFRNTCLNNDTLFHELSNVLAASAESAYDDTVEYLESEFDEEEEQKEYEVQEQQPMDVYTIEQWTGPSSPKSDPDADVRYEEEEYILEGTEGMSVSNSEEALDQLDDFRYSANYIELGEPMSDDDGVDYMLLERDSESRKRDRKSKRDERMRGKRKLHLCDWCGIFVNHIPSHILIHQEEATYGCPHCPVRMKQKGNLAQHIQTVHLKTVGKRCEICGKGFIHHKTYRYHMPDADPLELKFDMLTDELVETELYDEDTSVQIIADQDARGTASCEEVAEAEEYNGPYSANYIELGEPFSDDTDTEEPKRKGKPRRRKADSYATRSEATKQPSRTPTILENESDPSLKPKAPKHKKVLCYVCGIWVTNIDGHIASHNKQANFACPHCPVKMINKCNLMRHVKQLHHEEHRSYALCRECSEKIKKSVAFRDNCLANSALFEQLYSSSIIYGQDEEPPDETLPTAASSVKVEELEIEIVCEKPTKLTEDGPEWQYSVEEFSHDSPHSADGYCSESYFAQHEIKPEAERNNDTDASLTLPPSTGKRLKRPKLKQKATNVATEDDGSNAAPAHRNRPKQLCPTCGKLVNNLTLHRACHATATKYACPHCPTRMKDPANLMRHVQAVHLKKVVKSCELCGQGFTHKNIYTSHMRAKHGIGESYKCDVCGNVFRHPNGLRDHIKRFHLTDSNYDCPTCGKSFKTSQSLKLHANVHTTQKPYSCLHCPKKFKSRTAKAAHQLTHSGVTFGCTFCDKSYKYKVQLNAHMKKSHDASITDTRNDSDDFSKMLSNCYDTFYKIA</sequence>
<feature type="domain" description="C2H2-type" evidence="8">
    <location>
        <begin position="810"/>
        <end position="838"/>
    </location>
</feature>
<evidence type="ECO:0000256" key="7">
    <source>
        <dbReference type="SAM" id="MobiDB-lite"/>
    </source>
</evidence>
<dbReference type="FunFam" id="3.30.160.60:FF:000100">
    <property type="entry name" value="Zinc finger 45-like"/>
    <property type="match status" value="1"/>
</dbReference>
<dbReference type="SUPFAM" id="SSF57716">
    <property type="entry name" value="Glucocorticoid receptor-like (DNA-binding domain)"/>
    <property type="match status" value="1"/>
</dbReference>
<feature type="domain" description="C2H2-type" evidence="8">
    <location>
        <begin position="755"/>
        <end position="782"/>
    </location>
</feature>
<feature type="region of interest" description="Disordered" evidence="7">
    <location>
        <begin position="590"/>
        <end position="639"/>
    </location>
</feature>
<dbReference type="InterPro" id="IPR036236">
    <property type="entry name" value="Znf_C2H2_sf"/>
</dbReference>
<keyword evidence="1 6" id="KW-0479">Metal-binding</keyword>
<reference evidence="10" key="2">
    <citation type="submission" date="2020-05" db="UniProtKB">
        <authorList>
            <consortium name="EnsemblMetazoa"/>
        </authorList>
    </citation>
    <scope>IDENTIFICATION</scope>
    <source>
        <strain evidence="10">CM1001059</strain>
    </source>
</reference>
<feature type="compositionally biased region" description="Polar residues" evidence="7">
    <location>
        <begin position="391"/>
        <end position="408"/>
    </location>
</feature>
<name>A0A182U7P7_9DIPT</name>
<dbReference type="InterPro" id="IPR012934">
    <property type="entry name" value="Znf_AD"/>
</dbReference>
<reference evidence="11" key="1">
    <citation type="submission" date="2014-01" db="EMBL/GenBank/DDBJ databases">
        <title>The Genome Sequence of Anopheles melas CM1001059_A (V2).</title>
        <authorList>
            <consortium name="The Broad Institute Genomics Platform"/>
            <person name="Neafsey D.E."/>
            <person name="Besansky N."/>
            <person name="Howell P."/>
            <person name="Walton C."/>
            <person name="Young S.K."/>
            <person name="Zeng Q."/>
            <person name="Gargeya S."/>
            <person name="Fitzgerald M."/>
            <person name="Haas B."/>
            <person name="Abouelleil A."/>
            <person name="Allen A.W."/>
            <person name="Alvarado L."/>
            <person name="Arachchi H.M."/>
            <person name="Berlin A.M."/>
            <person name="Chapman S.B."/>
            <person name="Gainer-Dewar J."/>
            <person name="Goldberg J."/>
            <person name="Griggs A."/>
            <person name="Gujja S."/>
            <person name="Hansen M."/>
            <person name="Howarth C."/>
            <person name="Imamovic A."/>
            <person name="Ireland A."/>
            <person name="Larimer J."/>
            <person name="McCowan C."/>
            <person name="Murphy C."/>
            <person name="Pearson M."/>
            <person name="Poon T.W."/>
            <person name="Priest M."/>
            <person name="Roberts A."/>
            <person name="Saif S."/>
            <person name="Shea T."/>
            <person name="Sisk P."/>
            <person name="Sykes S."/>
            <person name="Wortman J."/>
            <person name="Nusbaum C."/>
            <person name="Birren B."/>
        </authorList>
    </citation>
    <scope>NUCLEOTIDE SEQUENCE [LARGE SCALE GENOMIC DNA]</scope>
    <source>
        <strain evidence="11">CM1001059</strain>
    </source>
</reference>
<feature type="domain" description="C2H2-type" evidence="8">
    <location>
        <begin position="450"/>
        <end position="478"/>
    </location>
</feature>
<feature type="compositionally biased region" description="Basic residues" evidence="7">
    <location>
        <begin position="610"/>
        <end position="619"/>
    </location>
</feature>
<proteinExistence type="predicted"/>
<evidence type="ECO:0000256" key="2">
    <source>
        <dbReference type="ARBA" id="ARBA00022737"/>
    </source>
</evidence>
<dbReference type="Proteomes" id="UP000075902">
    <property type="component" value="Unassembled WGS sequence"/>
</dbReference>
<evidence type="ECO:0000313" key="11">
    <source>
        <dbReference type="Proteomes" id="UP000075902"/>
    </source>
</evidence>
<feature type="binding site" evidence="6">
    <location>
        <position position="15"/>
    </location>
    <ligand>
        <name>Zn(2+)</name>
        <dbReference type="ChEBI" id="CHEBI:29105"/>
    </ligand>
</feature>
<evidence type="ECO:0000256" key="4">
    <source>
        <dbReference type="ARBA" id="ARBA00022833"/>
    </source>
</evidence>
<dbReference type="PROSITE" id="PS50157">
    <property type="entry name" value="ZINC_FINGER_C2H2_2"/>
    <property type="match status" value="6"/>
</dbReference>
<dbReference type="Gene3D" id="3.30.160.60">
    <property type="entry name" value="Classic Zinc Finger"/>
    <property type="match status" value="6"/>
</dbReference>
<keyword evidence="3 5" id="KW-0863">Zinc-finger</keyword>
<feature type="binding site" evidence="6">
    <location>
        <position position="61"/>
    </location>
    <ligand>
        <name>Zn(2+)</name>
        <dbReference type="ChEBI" id="CHEBI:29105"/>
    </ligand>
</feature>
<feature type="domain" description="ZAD" evidence="9">
    <location>
        <begin position="10"/>
        <end position="85"/>
    </location>
</feature>
<dbReference type="SMART" id="SM00355">
    <property type="entry name" value="ZnF_C2H2"/>
    <property type="match status" value="11"/>
</dbReference>
<dbReference type="Pfam" id="PF00096">
    <property type="entry name" value="zf-C2H2"/>
    <property type="match status" value="3"/>
</dbReference>
<dbReference type="EnsemblMetazoa" id="AMEC015412-RA">
    <property type="protein sequence ID" value="AMEC015412-PA"/>
    <property type="gene ID" value="AMEC015412"/>
</dbReference>
<evidence type="ECO:0000256" key="6">
    <source>
        <dbReference type="PROSITE-ProRule" id="PRU01263"/>
    </source>
</evidence>
<dbReference type="GO" id="GO:0008270">
    <property type="term" value="F:zinc ion binding"/>
    <property type="evidence" value="ECO:0007669"/>
    <property type="project" value="UniProtKB-UniRule"/>
</dbReference>
<dbReference type="PANTHER" id="PTHR24379">
    <property type="entry name" value="KRAB AND ZINC FINGER DOMAIN-CONTAINING"/>
    <property type="match status" value="1"/>
</dbReference>
<keyword evidence="4 6" id="KW-0862">Zinc</keyword>
<evidence type="ECO:0000313" key="10">
    <source>
        <dbReference type="EnsemblMetazoa" id="AMEC015412-PA"/>
    </source>
</evidence>
<dbReference type="Pfam" id="PF07776">
    <property type="entry name" value="zf-AD"/>
    <property type="match status" value="1"/>
</dbReference>
<protein>
    <recommendedName>
        <fullName evidence="12">Protein krueppel</fullName>
    </recommendedName>
</protein>
<dbReference type="AlphaFoldDB" id="A0A182U7P7"/>
<feature type="region of interest" description="Disordered" evidence="7">
    <location>
        <begin position="363"/>
        <end position="419"/>
    </location>
</feature>
<organism evidence="10 11">
    <name type="scientific">Anopheles melas</name>
    <dbReference type="NCBI Taxonomy" id="34690"/>
    <lineage>
        <taxon>Eukaryota</taxon>
        <taxon>Metazoa</taxon>
        <taxon>Ecdysozoa</taxon>
        <taxon>Arthropoda</taxon>
        <taxon>Hexapoda</taxon>
        <taxon>Insecta</taxon>
        <taxon>Pterygota</taxon>
        <taxon>Neoptera</taxon>
        <taxon>Endopterygota</taxon>
        <taxon>Diptera</taxon>
        <taxon>Nematocera</taxon>
        <taxon>Culicoidea</taxon>
        <taxon>Culicidae</taxon>
        <taxon>Anophelinae</taxon>
        <taxon>Anopheles</taxon>
    </lineage>
</organism>
<evidence type="ECO:0000259" key="9">
    <source>
        <dbReference type="PROSITE" id="PS51915"/>
    </source>
</evidence>
<feature type="binding site" evidence="6">
    <location>
        <position position="12"/>
    </location>
    <ligand>
        <name>Zn(2+)</name>
        <dbReference type="ChEBI" id="CHEBI:29105"/>
    </ligand>
</feature>
<dbReference type="VEuPathDB" id="VectorBase:AMEC015412"/>
<dbReference type="STRING" id="34690.A0A182U7P7"/>
<keyword evidence="2" id="KW-0677">Repeat</keyword>
<evidence type="ECO:0008006" key="12">
    <source>
        <dbReference type="Google" id="ProtNLM"/>
    </source>
</evidence>
<dbReference type="PROSITE" id="PS00028">
    <property type="entry name" value="ZINC_FINGER_C2H2_1"/>
    <property type="match status" value="8"/>
</dbReference>
<dbReference type="InterPro" id="IPR013087">
    <property type="entry name" value="Znf_C2H2_type"/>
</dbReference>
<accession>A0A182U7P7</accession>
<dbReference type="PROSITE" id="PS51915">
    <property type="entry name" value="ZAD"/>
    <property type="match status" value="1"/>
</dbReference>
<feature type="domain" description="C2H2-type" evidence="8">
    <location>
        <begin position="697"/>
        <end position="720"/>
    </location>
</feature>
<feature type="domain" description="C2H2-type" evidence="8">
    <location>
        <begin position="783"/>
        <end position="807"/>
    </location>
</feature>
<feature type="binding site" evidence="6">
    <location>
        <position position="58"/>
    </location>
    <ligand>
        <name>Zn(2+)</name>
        <dbReference type="ChEBI" id="CHEBI:29105"/>
    </ligand>
</feature>
<evidence type="ECO:0000259" key="8">
    <source>
        <dbReference type="PROSITE" id="PS50157"/>
    </source>
</evidence>
<evidence type="ECO:0000256" key="5">
    <source>
        <dbReference type="PROSITE-ProRule" id="PRU00042"/>
    </source>
</evidence>
<dbReference type="FunFam" id="3.30.160.60:FF:003760">
    <property type="entry name" value="AGAP012741-PA"/>
    <property type="match status" value="1"/>
</dbReference>
<dbReference type="PANTHER" id="PTHR24379:SF121">
    <property type="entry name" value="C2H2-TYPE DOMAIN-CONTAINING PROTEIN"/>
    <property type="match status" value="1"/>
</dbReference>
<keyword evidence="11" id="KW-1185">Reference proteome</keyword>
<dbReference type="GO" id="GO:0005634">
    <property type="term" value="C:nucleus"/>
    <property type="evidence" value="ECO:0007669"/>
    <property type="project" value="InterPro"/>
</dbReference>
<feature type="domain" description="C2H2-type" evidence="8">
    <location>
        <begin position="726"/>
        <end position="754"/>
    </location>
</feature>
<evidence type="ECO:0000256" key="3">
    <source>
        <dbReference type="ARBA" id="ARBA00022771"/>
    </source>
</evidence>
<dbReference type="SUPFAM" id="SSF57667">
    <property type="entry name" value="beta-beta-alpha zinc fingers"/>
    <property type="match status" value="5"/>
</dbReference>
<evidence type="ECO:0000256" key="1">
    <source>
        <dbReference type="ARBA" id="ARBA00022723"/>
    </source>
</evidence>